<feature type="domain" description="Homeobox" evidence="5">
    <location>
        <begin position="102"/>
        <end position="156"/>
    </location>
</feature>
<evidence type="ECO:0000256" key="2">
    <source>
        <dbReference type="PROSITE-ProRule" id="PRU00108"/>
    </source>
</evidence>
<organism evidence="6 7">
    <name type="scientific">Protopolystoma xenopodis</name>
    <dbReference type="NCBI Taxonomy" id="117903"/>
    <lineage>
        <taxon>Eukaryota</taxon>
        <taxon>Metazoa</taxon>
        <taxon>Spiralia</taxon>
        <taxon>Lophotrochozoa</taxon>
        <taxon>Platyhelminthes</taxon>
        <taxon>Monogenea</taxon>
        <taxon>Polyopisthocotylea</taxon>
        <taxon>Polystomatidea</taxon>
        <taxon>Polystomatidae</taxon>
        <taxon>Protopolystoma</taxon>
    </lineage>
</organism>
<proteinExistence type="predicted"/>
<dbReference type="Pfam" id="PF00046">
    <property type="entry name" value="Homeodomain"/>
    <property type="match status" value="1"/>
</dbReference>
<sequence>MRAKLSQTVRDYELKDVESTTSLQSALQLILPPTNLDSSLSPQAESPGTKYPLHSPPLLDAKRTSAEAPSLRRLCRSTRFLHHSVHGFRPRVSGTTSLEAKRRSRRRRTAFTHGQLSCLEYRFFGQKYLSVADRARLASQLELTETQVKTWYQNRR</sequence>
<dbReference type="SMART" id="SM00389">
    <property type="entry name" value="HOX"/>
    <property type="match status" value="1"/>
</dbReference>
<evidence type="ECO:0000256" key="1">
    <source>
        <dbReference type="ARBA" id="ARBA00004123"/>
    </source>
</evidence>
<keyword evidence="2 3" id="KW-0238">DNA-binding</keyword>
<protein>
    <recommendedName>
        <fullName evidence="5">Homeobox domain-containing protein</fullName>
    </recommendedName>
</protein>
<dbReference type="EMBL" id="CAAALY010027575">
    <property type="protein sequence ID" value="VEL16212.1"/>
    <property type="molecule type" value="Genomic_DNA"/>
</dbReference>
<dbReference type="InterPro" id="IPR009057">
    <property type="entry name" value="Homeodomain-like_sf"/>
</dbReference>
<dbReference type="AlphaFoldDB" id="A0A3S5AAY5"/>
<dbReference type="InterPro" id="IPR050848">
    <property type="entry name" value="Homeobox_TF"/>
</dbReference>
<dbReference type="PANTHER" id="PTHR24333:SF5">
    <property type="entry name" value="VENT HOMEOBOX"/>
    <property type="match status" value="1"/>
</dbReference>
<feature type="region of interest" description="Disordered" evidence="4">
    <location>
        <begin position="37"/>
        <end position="66"/>
    </location>
</feature>
<dbReference type="GO" id="GO:0005634">
    <property type="term" value="C:nucleus"/>
    <property type="evidence" value="ECO:0007669"/>
    <property type="project" value="UniProtKB-SubCell"/>
</dbReference>
<dbReference type="Proteomes" id="UP000784294">
    <property type="component" value="Unassembled WGS sequence"/>
</dbReference>
<comment type="subcellular location">
    <subcellularLocation>
        <location evidence="1 2 3">Nucleus</location>
    </subcellularLocation>
</comment>
<dbReference type="GO" id="GO:0003677">
    <property type="term" value="F:DNA binding"/>
    <property type="evidence" value="ECO:0007669"/>
    <property type="project" value="UniProtKB-UniRule"/>
</dbReference>
<evidence type="ECO:0000256" key="4">
    <source>
        <dbReference type="SAM" id="MobiDB-lite"/>
    </source>
</evidence>
<dbReference type="InterPro" id="IPR001356">
    <property type="entry name" value="HD"/>
</dbReference>
<dbReference type="PANTHER" id="PTHR24333">
    <property type="entry name" value="HOMEO BOX HB9 LIKE A-RELATED"/>
    <property type="match status" value="1"/>
</dbReference>
<name>A0A3S5AAY5_9PLAT</name>
<gene>
    <name evidence="6" type="ORF">PXEA_LOCUS9652</name>
</gene>
<dbReference type="CDD" id="cd00086">
    <property type="entry name" value="homeodomain"/>
    <property type="match status" value="1"/>
</dbReference>
<evidence type="ECO:0000259" key="5">
    <source>
        <dbReference type="PROSITE" id="PS50071"/>
    </source>
</evidence>
<dbReference type="OrthoDB" id="6159439at2759"/>
<accession>A0A3S5AAY5</accession>
<dbReference type="SUPFAM" id="SSF46689">
    <property type="entry name" value="Homeodomain-like"/>
    <property type="match status" value="1"/>
</dbReference>
<reference evidence="6" key="1">
    <citation type="submission" date="2018-11" db="EMBL/GenBank/DDBJ databases">
        <authorList>
            <consortium name="Pathogen Informatics"/>
        </authorList>
    </citation>
    <scope>NUCLEOTIDE SEQUENCE</scope>
</reference>
<dbReference type="PROSITE" id="PS50071">
    <property type="entry name" value="HOMEOBOX_2"/>
    <property type="match status" value="1"/>
</dbReference>
<evidence type="ECO:0000313" key="7">
    <source>
        <dbReference type="Proteomes" id="UP000784294"/>
    </source>
</evidence>
<feature type="compositionally biased region" description="Polar residues" evidence="4">
    <location>
        <begin position="37"/>
        <end position="46"/>
    </location>
</feature>
<evidence type="ECO:0000256" key="3">
    <source>
        <dbReference type="RuleBase" id="RU000682"/>
    </source>
</evidence>
<comment type="caution">
    <text evidence="6">The sequence shown here is derived from an EMBL/GenBank/DDBJ whole genome shotgun (WGS) entry which is preliminary data.</text>
</comment>
<keyword evidence="7" id="KW-1185">Reference proteome</keyword>
<keyword evidence="2 3" id="KW-0371">Homeobox</keyword>
<evidence type="ECO:0000313" key="6">
    <source>
        <dbReference type="EMBL" id="VEL16212.1"/>
    </source>
</evidence>
<dbReference type="Gene3D" id="1.10.10.60">
    <property type="entry name" value="Homeodomain-like"/>
    <property type="match status" value="1"/>
</dbReference>
<keyword evidence="2 3" id="KW-0539">Nucleus</keyword>